<reference evidence="5 7" key="2">
    <citation type="submission" date="2018-12" db="EMBL/GenBank/DDBJ databases">
        <title>Streptomyces griseoviridis F1-27 complete genome.</title>
        <authorList>
            <person name="Mariita R.M."/>
            <person name="Sello J.K."/>
        </authorList>
    </citation>
    <scope>NUCLEOTIDE SEQUENCE [LARGE SCALE GENOMIC DNA]</scope>
    <source>
        <strain evidence="5 7">F1-27</strain>
    </source>
</reference>
<feature type="domain" description="Fibronectin type-III" evidence="4">
    <location>
        <begin position="251"/>
        <end position="348"/>
    </location>
</feature>
<evidence type="ECO:0000256" key="1">
    <source>
        <dbReference type="ARBA" id="ARBA00022737"/>
    </source>
</evidence>
<keyword evidence="5" id="KW-0378">Hydrolase</keyword>
<dbReference type="GO" id="GO:0000272">
    <property type="term" value="P:polysaccharide catabolic process"/>
    <property type="evidence" value="ECO:0007669"/>
    <property type="project" value="UniProtKB-KW"/>
</dbReference>
<reference evidence="6 8" key="1">
    <citation type="submission" date="2018-04" db="EMBL/GenBank/DDBJ databases">
        <title>Complete genome sequences of Streptomyces griseoviridis K61 and characterization of antagonistic properties of biological control agents.</title>
        <authorList>
            <person name="Mariita R.M."/>
            <person name="Sello J.K."/>
        </authorList>
    </citation>
    <scope>NUCLEOTIDE SEQUENCE [LARGE SCALE GENOMIC DNA]</scope>
    <source>
        <strain evidence="6 8">K61</strain>
    </source>
</reference>
<proteinExistence type="predicted"/>
<dbReference type="CDD" id="cd00063">
    <property type="entry name" value="FN3"/>
    <property type="match status" value="3"/>
</dbReference>
<evidence type="ECO:0000256" key="2">
    <source>
        <dbReference type="ARBA" id="ARBA00023295"/>
    </source>
</evidence>
<dbReference type="KEGG" id="sgd:ELQ87_36315"/>
<dbReference type="EMBL" id="CP034687">
    <property type="protein sequence ID" value="AZS89101.1"/>
    <property type="molecule type" value="Genomic_DNA"/>
</dbReference>
<dbReference type="PROSITE" id="PS50853">
    <property type="entry name" value="FN3"/>
    <property type="match status" value="3"/>
</dbReference>
<dbReference type="Pfam" id="PF00041">
    <property type="entry name" value="fn3"/>
    <property type="match status" value="2"/>
</dbReference>
<protein>
    <submittedName>
        <fullName evidence="5">Hydrolase</fullName>
    </submittedName>
</protein>
<dbReference type="PANTHER" id="PTHR46708:SF2">
    <property type="entry name" value="FIBRONECTIN TYPE-III DOMAIN-CONTAINING PROTEIN"/>
    <property type="match status" value="1"/>
</dbReference>
<dbReference type="EMBL" id="CP029078">
    <property type="protein sequence ID" value="QCN84050.1"/>
    <property type="molecule type" value="Genomic_DNA"/>
</dbReference>
<evidence type="ECO:0000313" key="8">
    <source>
        <dbReference type="Proteomes" id="UP000501753"/>
    </source>
</evidence>
<evidence type="ECO:0000313" key="7">
    <source>
        <dbReference type="Proteomes" id="UP000271291"/>
    </source>
</evidence>
<dbReference type="PANTHER" id="PTHR46708">
    <property type="entry name" value="TENASCIN"/>
    <property type="match status" value="1"/>
</dbReference>
<keyword evidence="8" id="KW-1185">Reference proteome</keyword>
<dbReference type="SUPFAM" id="SSF49265">
    <property type="entry name" value="Fibronectin type III"/>
    <property type="match status" value="2"/>
</dbReference>
<gene>
    <name evidence="6" type="ORF">DDJ31_02925</name>
    <name evidence="5" type="ORF">ELQ87_36315</name>
</gene>
<sequence>MGGTRDVILVRTIAVTVRGGRAVRRAAVLLRRALVLAAALPLAVSCGWGGGDDDGRLPGAPVGVTAEAGSATSVHVMWNAVSAQPAVTGYEVYRGATKVREVPGGERMVDVVRLSPGTAYTFTVRARNSEGRLGPPSRTVRATTPAAVAADRAAPSRPGSTRGRAVGSRAVQLSWSASTDDRAVLSYDVYQGTTKIHSVGGNQTATVVTGLRPGTAYAFTVRARDAADNVSEPGATVRLTTPGTDDGRDTAPTGFKATSHREDGAYSLDLSWTPPRTDGVITEYQIRLDGQAATSLVYGGNPPRGKATYSFYVGRDAGVTHRVRIRAKLPDGTWGGYSTERTVTTGGG</sequence>
<keyword evidence="1" id="KW-0677">Repeat</keyword>
<keyword evidence="3" id="KW-0624">Polysaccharide degradation</keyword>
<dbReference type="AlphaFoldDB" id="A0A3S9ZN38"/>
<dbReference type="Proteomes" id="UP000501753">
    <property type="component" value="Chromosome"/>
</dbReference>
<dbReference type="Proteomes" id="UP000271291">
    <property type="component" value="Chromosome"/>
</dbReference>
<evidence type="ECO:0000313" key="6">
    <source>
        <dbReference type="EMBL" id="QCN84050.1"/>
    </source>
</evidence>
<accession>A0A3S9ZN38</accession>
<dbReference type="SMART" id="SM00060">
    <property type="entry name" value="FN3"/>
    <property type="match status" value="3"/>
</dbReference>
<dbReference type="GO" id="GO:0016798">
    <property type="term" value="F:hydrolase activity, acting on glycosyl bonds"/>
    <property type="evidence" value="ECO:0007669"/>
    <property type="project" value="UniProtKB-KW"/>
</dbReference>
<dbReference type="InterPro" id="IPR036116">
    <property type="entry name" value="FN3_sf"/>
</dbReference>
<dbReference type="OrthoDB" id="4320050at2"/>
<evidence type="ECO:0000259" key="4">
    <source>
        <dbReference type="PROSITE" id="PS50853"/>
    </source>
</evidence>
<organism evidence="5 7">
    <name type="scientific">Streptomyces griseoviridis</name>
    <dbReference type="NCBI Taxonomy" id="45398"/>
    <lineage>
        <taxon>Bacteria</taxon>
        <taxon>Bacillati</taxon>
        <taxon>Actinomycetota</taxon>
        <taxon>Actinomycetes</taxon>
        <taxon>Kitasatosporales</taxon>
        <taxon>Streptomycetaceae</taxon>
        <taxon>Streptomyces</taxon>
    </lineage>
</organism>
<dbReference type="InterPro" id="IPR003961">
    <property type="entry name" value="FN3_dom"/>
</dbReference>
<feature type="domain" description="Fibronectin type-III" evidence="4">
    <location>
        <begin position="157"/>
        <end position="244"/>
    </location>
</feature>
<feature type="domain" description="Fibronectin type-III" evidence="4">
    <location>
        <begin position="60"/>
        <end position="147"/>
    </location>
</feature>
<keyword evidence="2" id="KW-0326">Glycosidase</keyword>
<dbReference type="Gene3D" id="2.60.40.10">
    <property type="entry name" value="Immunoglobulins"/>
    <property type="match status" value="3"/>
</dbReference>
<name>A0A3S9ZN38_STRGD</name>
<keyword evidence="3" id="KW-0119">Carbohydrate metabolism</keyword>
<dbReference type="InterPro" id="IPR050991">
    <property type="entry name" value="ECM_Regulatory_Proteins"/>
</dbReference>
<evidence type="ECO:0000256" key="3">
    <source>
        <dbReference type="ARBA" id="ARBA00023326"/>
    </source>
</evidence>
<evidence type="ECO:0000313" key="5">
    <source>
        <dbReference type="EMBL" id="AZS89101.1"/>
    </source>
</evidence>
<dbReference type="InterPro" id="IPR013783">
    <property type="entry name" value="Ig-like_fold"/>
</dbReference>